<keyword evidence="3 5" id="KW-1133">Transmembrane helix</keyword>
<comment type="caution">
    <text evidence="7">The sequence shown here is derived from an EMBL/GenBank/DDBJ whole genome shotgun (WGS) entry which is preliminary data.</text>
</comment>
<feature type="transmembrane region" description="Helical" evidence="5">
    <location>
        <begin position="294"/>
        <end position="313"/>
    </location>
</feature>
<name>A0A852YSC4_9MICO</name>
<evidence type="ECO:0000256" key="1">
    <source>
        <dbReference type="ARBA" id="ARBA00004141"/>
    </source>
</evidence>
<evidence type="ECO:0000256" key="5">
    <source>
        <dbReference type="SAM" id="Phobius"/>
    </source>
</evidence>
<dbReference type="EMBL" id="JACBZY010000001">
    <property type="protein sequence ID" value="NYH00156.1"/>
    <property type="molecule type" value="Genomic_DNA"/>
</dbReference>
<evidence type="ECO:0000256" key="4">
    <source>
        <dbReference type="ARBA" id="ARBA00023136"/>
    </source>
</evidence>
<gene>
    <name evidence="7" type="ORF">BJ979_002781</name>
</gene>
<protein>
    <recommendedName>
        <fullName evidence="6">O-antigen ligase-related domain-containing protein</fullName>
    </recommendedName>
</protein>
<organism evidence="7 8">
    <name type="scientific">Schumannella luteola</name>
    <dbReference type="NCBI Taxonomy" id="472059"/>
    <lineage>
        <taxon>Bacteria</taxon>
        <taxon>Bacillati</taxon>
        <taxon>Actinomycetota</taxon>
        <taxon>Actinomycetes</taxon>
        <taxon>Micrococcales</taxon>
        <taxon>Microbacteriaceae</taxon>
        <taxon>Schumannella</taxon>
    </lineage>
</organism>
<dbReference type="Proteomes" id="UP000553888">
    <property type="component" value="Unassembled WGS sequence"/>
</dbReference>
<keyword evidence="2 5" id="KW-0812">Transmembrane</keyword>
<evidence type="ECO:0000256" key="2">
    <source>
        <dbReference type="ARBA" id="ARBA00022692"/>
    </source>
</evidence>
<dbReference type="RefSeq" id="WP_179568795.1">
    <property type="nucleotide sequence ID" value="NZ_JACBZY010000001.1"/>
</dbReference>
<dbReference type="InterPro" id="IPR007016">
    <property type="entry name" value="O-antigen_ligase-rel_domated"/>
</dbReference>
<reference evidence="7 8" key="1">
    <citation type="submission" date="2020-07" db="EMBL/GenBank/DDBJ databases">
        <title>Sequencing the genomes of 1000 actinobacteria strains.</title>
        <authorList>
            <person name="Klenk H.-P."/>
        </authorList>
    </citation>
    <scope>NUCLEOTIDE SEQUENCE [LARGE SCALE GENOMIC DNA]</scope>
    <source>
        <strain evidence="7 8">DSM 23141</strain>
    </source>
</reference>
<keyword evidence="8" id="KW-1185">Reference proteome</keyword>
<proteinExistence type="predicted"/>
<dbReference type="AlphaFoldDB" id="A0A852YSC4"/>
<dbReference type="GO" id="GO:0016020">
    <property type="term" value="C:membrane"/>
    <property type="evidence" value="ECO:0007669"/>
    <property type="project" value="UniProtKB-SubCell"/>
</dbReference>
<feature type="transmembrane region" description="Helical" evidence="5">
    <location>
        <begin position="92"/>
        <end position="109"/>
    </location>
</feature>
<feature type="transmembrane region" description="Helical" evidence="5">
    <location>
        <begin position="369"/>
        <end position="393"/>
    </location>
</feature>
<evidence type="ECO:0000259" key="6">
    <source>
        <dbReference type="Pfam" id="PF04932"/>
    </source>
</evidence>
<evidence type="ECO:0000313" key="7">
    <source>
        <dbReference type="EMBL" id="NYH00156.1"/>
    </source>
</evidence>
<accession>A0A852YSC4</accession>
<comment type="subcellular location">
    <subcellularLocation>
        <location evidence="1">Membrane</location>
        <topology evidence="1">Multi-pass membrane protein</topology>
    </subcellularLocation>
</comment>
<evidence type="ECO:0000256" key="3">
    <source>
        <dbReference type="ARBA" id="ARBA00022989"/>
    </source>
</evidence>
<feature type="transmembrane region" description="Helical" evidence="5">
    <location>
        <begin position="270"/>
        <end position="287"/>
    </location>
</feature>
<feature type="transmembrane region" description="Helical" evidence="5">
    <location>
        <begin position="223"/>
        <end position="241"/>
    </location>
</feature>
<feature type="transmembrane region" description="Helical" evidence="5">
    <location>
        <begin position="405"/>
        <end position="438"/>
    </location>
</feature>
<evidence type="ECO:0000313" key="8">
    <source>
        <dbReference type="Proteomes" id="UP000553888"/>
    </source>
</evidence>
<feature type="domain" description="O-antigen ligase-related" evidence="6">
    <location>
        <begin position="257"/>
        <end position="385"/>
    </location>
</feature>
<feature type="transmembrane region" description="Helical" evidence="5">
    <location>
        <begin position="115"/>
        <end position="135"/>
    </location>
</feature>
<feature type="transmembrane region" description="Helical" evidence="5">
    <location>
        <begin position="147"/>
        <end position="168"/>
    </location>
</feature>
<sequence length="443" mass="48421">MASPRALQHDRVSAPRRSAREAVRALMPDSAYARALRRGMRPDLPRWPFAAIFVGYPLWWVLGIGDLVFPLAAVVMAALLLRRGRVEVPRGFGLWLVFLVWMAASVIGIDSGGRLIGFVYRALLYLAVTVVFLYVYNARASFGRRYVAGVLTAFWGITVIGGWLGVLVPLLSITTPLAAIIPDSLQSNELVREMVIRRVTQWDPTSALQLDPRPSAPFLYTNGWGNVYSMLTPVAIAYLVSVRGTRRFWLVLVLIPLSLVPAFLTLNRGMFLGLGVAALYIAVRAALRRDGRLLAGLAGLAVLVGAAVLVLPVQERLTERLDTSSTTVDRANLYLETVERTLESPVFGYGAPRPSETDGAPSVGTQGQIWNVMFSHGLPAAALFLAWLVFLVWRTRHARGAIGIAGHAILLVLLVEVFYYGVLVPGLAIGMIVGALLIRREST</sequence>
<keyword evidence="4 5" id="KW-0472">Membrane</keyword>
<feature type="transmembrane region" description="Helical" evidence="5">
    <location>
        <begin position="58"/>
        <end position="80"/>
    </location>
</feature>
<dbReference type="Pfam" id="PF04932">
    <property type="entry name" value="Wzy_C"/>
    <property type="match status" value="1"/>
</dbReference>
<feature type="transmembrane region" description="Helical" evidence="5">
    <location>
        <begin position="248"/>
        <end position="264"/>
    </location>
</feature>